<dbReference type="Proteomes" id="UP000285060">
    <property type="component" value="Unassembled WGS sequence"/>
</dbReference>
<feature type="region of interest" description="Disordered" evidence="2">
    <location>
        <begin position="121"/>
        <end position="141"/>
    </location>
</feature>
<dbReference type="InterPro" id="IPR026847">
    <property type="entry name" value="VPS13"/>
</dbReference>
<comment type="caution">
    <text evidence="3">The sequence shown here is derived from an EMBL/GenBank/DDBJ whole genome shotgun (WGS) entry which is preliminary data.</text>
</comment>
<evidence type="ECO:0008006" key="5">
    <source>
        <dbReference type="Google" id="ProtNLM"/>
    </source>
</evidence>
<keyword evidence="4" id="KW-1185">Reference proteome</keyword>
<dbReference type="PANTHER" id="PTHR16166:SF93">
    <property type="entry name" value="INTERMEMBRANE LIPID TRANSFER PROTEIN VPS13"/>
    <property type="match status" value="1"/>
</dbReference>
<accession>A0A3R6YGM5</accession>
<name>A0A3R6YGM5_9STRA</name>
<dbReference type="VEuPathDB" id="FungiDB:H310_12943"/>
<comment type="similarity">
    <text evidence="1">Belongs to the VPS13 family.</text>
</comment>
<organism evidence="3 4">
    <name type="scientific">Aphanomyces invadans</name>
    <dbReference type="NCBI Taxonomy" id="157072"/>
    <lineage>
        <taxon>Eukaryota</taxon>
        <taxon>Sar</taxon>
        <taxon>Stramenopiles</taxon>
        <taxon>Oomycota</taxon>
        <taxon>Saprolegniomycetes</taxon>
        <taxon>Saprolegniales</taxon>
        <taxon>Verrucalvaceae</taxon>
        <taxon>Aphanomyces</taxon>
    </lineage>
</organism>
<evidence type="ECO:0000313" key="4">
    <source>
        <dbReference type="Proteomes" id="UP000285060"/>
    </source>
</evidence>
<dbReference type="EMBL" id="QUSY01000012">
    <property type="protein sequence ID" value="RHY34975.1"/>
    <property type="molecule type" value="Genomic_DNA"/>
</dbReference>
<evidence type="ECO:0000256" key="1">
    <source>
        <dbReference type="ARBA" id="ARBA00006545"/>
    </source>
</evidence>
<proteinExistence type="inferred from homology"/>
<evidence type="ECO:0000313" key="3">
    <source>
        <dbReference type="EMBL" id="RHY34975.1"/>
    </source>
</evidence>
<dbReference type="AlphaFoldDB" id="A0A3R6YGM5"/>
<reference evidence="3 4" key="1">
    <citation type="submission" date="2018-08" db="EMBL/GenBank/DDBJ databases">
        <title>Aphanomyces genome sequencing and annotation.</title>
        <authorList>
            <person name="Minardi D."/>
            <person name="Oidtmann B."/>
            <person name="Van Der Giezen M."/>
            <person name="Studholme D.J."/>
        </authorList>
    </citation>
    <scope>NUCLEOTIDE SEQUENCE [LARGE SCALE GENOMIC DNA]</scope>
    <source>
        <strain evidence="3 4">NJM0002</strain>
    </source>
</reference>
<evidence type="ECO:0000256" key="2">
    <source>
        <dbReference type="SAM" id="MobiDB-lite"/>
    </source>
</evidence>
<dbReference type="GO" id="GO:0045053">
    <property type="term" value="P:protein retention in Golgi apparatus"/>
    <property type="evidence" value="ECO:0007669"/>
    <property type="project" value="TreeGrafter"/>
</dbReference>
<feature type="region of interest" description="Disordered" evidence="2">
    <location>
        <begin position="839"/>
        <end position="863"/>
    </location>
</feature>
<dbReference type="GO" id="GO:0006623">
    <property type="term" value="P:protein targeting to vacuole"/>
    <property type="evidence" value="ECO:0007669"/>
    <property type="project" value="TreeGrafter"/>
</dbReference>
<protein>
    <recommendedName>
        <fullName evidence="5">Chorein N-terminal domain-containing protein</fullName>
    </recommendedName>
</protein>
<sequence>MFLESIAANLVNKFCRRFIKDFKKEVRSPGLVLTQFELNTDEIKQLQLPVELKSFCVGKLRLRVPLVHLTTQSPEIELSDVNVLLGTPRDPKWDVDSLYVAEQSKIFLMTLLLDLFSSDPSTSPTSHHRHTNKPPKGNHGQITPSIAALIQNSHITIERIHVRFEDGLAGDTLVDVEATAAPSYALGVTLESLIVYPSTPSTATAIPASDKVLSLKALTVYLKSDSLFEDMAPNDRAAAFRTPFDAPSVPAATKAHLPLLEPLSVDVQVQMTLLPVVQLAFKIHVPIVHINIAPAHYQFLDAFLTHVDRFDRFSLYRRFRPVMATDPLSKVEGKRTNWKDWWRYAIVAVMMDLNDPVRRKPTWRSTLNLVLVGLQSACPVEFSSTWLTTDVVASIPKHVTHFGDGIFAGVYGLSRCFVRHAHGPATKPADDAAAAAAIRQAEPVAVDSEVADAKALWHRQLCIDASFRPVIVAKLRALAVRQMDRKEHKAAVSTKLHNTSKGTLTLTLMEGHGIPKPMVLFCKVKVRASTLPVRQRWQLNVDVFNCPVLCVGRAQCADVDEVQLSMRSHDPNVWCGSHSDQAVVVESADMKAHRMQLHFLSVFVPDAAATTPKAKGAATDAQTTEPTFASSTAMMQAVYPGVFASKPHSTYSWYMDKVQPTLQSLTMEATLAKLDVTFVLPSRGTTAQQPSASSILLGKVASARHDLLAIELRAMQYRLKFVPSHLKHAMVIGRLDMHHAVSDGWERKTTTRFFQAPRHVPADDADDSGSPFASFEQVLDTHQPVKSKISTQDVQVTVDIPVLVRHVMFVVNKVPELTVLSSLFAAPVYQAMMKYTRGGEDDATDDDAAARPPDNRNEPGDGPFNVLEVVVPGSALHVVGGKGLPTEIKSGNSTALVKMDRDVPSVLQQLDRIGRVVHRQLKVDARPFYDKPHLASRYKVQRFEYEIHELERQLAMFRVLIRQVVASPSTYHIDAADCASLRLMVRRKLFL</sequence>
<dbReference type="PANTHER" id="PTHR16166">
    <property type="entry name" value="VACUOLAR PROTEIN SORTING-ASSOCIATED PROTEIN VPS13"/>
    <property type="match status" value="1"/>
</dbReference>
<gene>
    <name evidence="3" type="ORF">DYB32_000540</name>
</gene>